<accession>A0ABD1N724</accession>
<comment type="caution">
    <text evidence="19">The sequence shown here is derived from an EMBL/GenBank/DDBJ whole genome shotgun (WGS) entry which is preliminary data.</text>
</comment>
<feature type="domain" description="Protein kinase" evidence="18">
    <location>
        <begin position="125"/>
        <end position="435"/>
    </location>
</feature>
<evidence type="ECO:0000256" key="6">
    <source>
        <dbReference type="ARBA" id="ARBA00022475"/>
    </source>
</evidence>
<keyword evidence="11" id="KW-0547">Nucleotide-binding</keyword>
<dbReference type="PROSITE" id="PS50011">
    <property type="entry name" value="PROTEIN_KINASE_DOM"/>
    <property type="match status" value="1"/>
</dbReference>
<dbReference type="Proteomes" id="UP001603857">
    <property type="component" value="Unassembled WGS sequence"/>
</dbReference>
<evidence type="ECO:0000256" key="11">
    <source>
        <dbReference type="ARBA" id="ARBA00022741"/>
    </source>
</evidence>
<dbReference type="Gene3D" id="2.60.120.200">
    <property type="match status" value="1"/>
</dbReference>
<dbReference type="CDD" id="cd06899">
    <property type="entry name" value="lectin_legume_LecRK_Arcelin_ConA"/>
    <property type="match status" value="1"/>
</dbReference>
<keyword evidence="10" id="KW-0430">Lectin</keyword>
<evidence type="ECO:0000256" key="4">
    <source>
        <dbReference type="ARBA" id="ARBA00010217"/>
    </source>
</evidence>
<keyword evidence="13" id="KW-1133">Transmembrane helix</keyword>
<keyword evidence="12" id="KW-0067">ATP-binding</keyword>
<comment type="similarity">
    <text evidence="4">In the C-terminal section; belongs to the protein kinase superfamily. Ser/Thr protein kinase family.</text>
</comment>
<keyword evidence="7" id="KW-0808">Transferase</keyword>
<gene>
    <name evidence="19" type="ORF">Fmac_005155</name>
</gene>
<dbReference type="SUPFAM" id="SSF49899">
    <property type="entry name" value="Concanavalin A-like lectins/glucanases"/>
    <property type="match status" value="1"/>
</dbReference>
<comment type="similarity">
    <text evidence="3">In the N-terminal section; belongs to the leguminous lectin family.</text>
</comment>
<reference evidence="19 20" key="1">
    <citation type="submission" date="2024-08" db="EMBL/GenBank/DDBJ databases">
        <title>Insights into the chromosomal genome structure of Flemingia macrophylla.</title>
        <authorList>
            <person name="Ding Y."/>
            <person name="Zhao Y."/>
            <person name="Bi W."/>
            <person name="Wu M."/>
            <person name="Zhao G."/>
            <person name="Gong Y."/>
            <person name="Li W."/>
            <person name="Zhang P."/>
        </authorList>
    </citation>
    <scope>NUCLEOTIDE SEQUENCE [LARGE SCALE GENOMIC DNA]</scope>
    <source>
        <strain evidence="19">DYQJB</strain>
        <tissue evidence="19">Leaf</tissue>
    </source>
</reference>
<evidence type="ECO:0000256" key="10">
    <source>
        <dbReference type="ARBA" id="ARBA00022734"/>
    </source>
</evidence>
<keyword evidence="15" id="KW-0675">Receptor</keyword>
<dbReference type="PROSITE" id="PS00307">
    <property type="entry name" value="LECTIN_LEGUME_BETA"/>
    <property type="match status" value="1"/>
</dbReference>
<protein>
    <recommendedName>
        <fullName evidence="5">non-specific serine/threonine protein kinase</fullName>
        <ecNumber evidence="5">2.7.11.1</ecNumber>
    </recommendedName>
</protein>
<comment type="subcellular location">
    <subcellularLocation>
        <location evidence="1">Cell membrane</location>
        <topology evidence="1">Single-pass type I membrane protein</topology>
    </subcellularLocation>
</comment>
<proteinExistence type="inferred from homology"/>
<keyword evidence="7" id="KW-0418">Kinase</keyword>
<keyword evidence="8" id="KW-0812">Transmembrane</keyword>
<dbReference type="Pfam" id="PF00139">
    <property type="entry name" value="Lectin_legB"/>
    <property type="match status" value="1"/>
</dbReference>
<keyword evidence="9 17" id="KW-0732">Signal</keyword>
<evidence type="ECO:0000256" key="16">
    <source>
        <dbReference type="ARBA" id="ARBA00023180"/>
    </source>
</evidence>
<evidence type="ECO:0000256" key="1">
    <source>
        <dbReference type="ARBA" id="ARBA00004251"/>
    </source>
</evidence>
<dbReference type="EMBL" id="JBGMDY010000002">
    <property type="protein sequence ID" value="KAL2343870.1"/>
    <property type="molecule type" value="Genomic_DNA"/>
</dbReference>
<feature type="signal peptide" evidence="17">
    <location>
        <begin position="1"/>
        <end position="27"/>
    </location>
</feature>
<dbReference type="Gene3D" id="1.10.510.10">
    <property type="entry name" value="Transferase(Phosphotransferase) domain 1"/>
    <property type="match status" value="1"/>
</dbReference>
<keyword evidence="7" id="KW-0723">Serine/threonine-protein kinase</keyword>
<comment type="similarity">
    <text evidence="2">Belongs to the leguminous lectin family.</text>
</comment>
<evidence type="ECO:0000259" key="18">
    <source>
        <dbReference type="PROSITE" id="PS50011"/>
    </source>
</evidence>
<evidence type="ECO:0000313" key="19">
    <source>
        <dbReference type="EMBL" id="KAL2343870.1"/>
    </source>
</evidence>
<name>A0ABD1N724_9FABA</name>
<feature type="chain" id="PRO_5044758449" description="non-specific serine/threonine protein kinase" evidence="17">
    <location>
        <begin position="28"/>
        <end position="447"/>
    </location>
</feature>
<evidence type="ECO:0000256" key="7">
    <source>
        <dbReference type="ARBA" id="ARBA00022527"/>
    </source>
</evidence>
<evidence type="ECO:0000256" key="17">
    <source>
        <dbReference type="SAM" id="SignalP"/>
    </source>
</evidence>
<dbReference type="GO" id="GO:0030246">
    <property type="term" value="F:carbohydrate binding"/>
    <property type="evidence" value="ECO:0007669"/>
    <property type="project" value="UniProtKB-KW"/>
</dbReference>
<dbReference type="InterPro" id="IPR019825">
    <property type="entry name" value="Lectin_legB_Mn/Ca_BS"/>
</dbReference>
<dbReference type="FunFam" id="1.10.510.10:FF:000240">
    <property type="entry name" value="Lectin-domain containing receptor kinase A4.3"/>
    <property type="match status" value="1"/>
</dbReference>
<dbReference type="GO" id="GO:0002229">
    <property type="term" value="P:defense response to oomycetes"/>
    <property type="evidence" value="ECO:0007669"/>
    <property type="project" value="UniProtKB-ARBA"/>
</dbReference>
<dbReference type="SUPFAM" id="SSF56112">
    <property type="entry name" value="Protein kinase-like (PK-like)"/>
    <property type="match status" value="1"/>
</dbReference>
<dbReference type="Pfam" id="PF00069">
    <property type="entry name" value="Pkinase"/>
    <property type="match status" value="1"/>
</dbReference>
<organism evidence="19 20">
    <name type="scientific">Flemingia macrophylla</name>
    <dbReference type="NCBI Taxonomy" id="520843"/>
    <lineage>
        <taxon>Eukaryota</taxon>
        <taxon>Viridiplantae</taxon>
        <taxon>Streptophyta</taxon>
        <taxon>Embryophyta</taxon>
        <taxon>Tracheophyta</taxon>
        <taxon>Spermatophyta</taxon>
        <taxon>Magnoliopsida</taxon>
        <taxon>eudicotyledons</taxon>
        <taxon>Gunneridae</taxon>
        <taxon>Pentapetalae</taxon>
        <taxon>rosids</taxon>
        <taxon>fabids</taxon>
        <taxon>Fabales</taxon>
        <taxon>Fabaceae</taxon>
        <taxon>Papilionoideae</taxon>
        <taxon>50 kb inversion clade</taxon>
        <taxon>NPAAA clade</taxon>
        <taxon>indigoferoid/millettioid clade</taxon>
        <taxon>Phaseoleae</taxon>
        <taxon>Flemingia</taxon>
    </lineage>
</organism>
<dbReference type="PROSITE" id="PS00108">
    <property type="entry name" value="PROTEIN_KINASE_ST"/>
    <property type="match status" value="1"/>
</dbReference>
<dbReference type="InterPro" id="IPR013320">
    <property type="entry name" value="ConA-like_dom_sf"/>
</dbReference>
<dbReference type="EC" id="2.7.11.1" evidence="5"/>
<sequence length="447" mass="49796">MAGCAWHFGLQFMITTLIILIIPVANAQPQFFDYPSFNATYVQQLKLEGNASNSGSAIHLTKNSMDPNTNGTVGRVTFSELISLWDNSSNELKDFTTHFSFIVSSNQSIYGDGLAFFLASSDLPSADNKNLRGGGLGVGLVGGNKNLIRTDYQFVAVEFDTYSNGWDPDGAHVGININDMRSKILEKWWINIPRGERISAGSAQALKDYIDEVSIISQLRHRNLVRLTLWFHKKNDLFLLYDYMPNGSLDSSLFGRQKLLSWEVRYNVAMGLASALLYLQEEWEKCVLHRDIKSSNIMLDSNYNPKLGDFGLARQVDHEKGSHTSVVVGTMGYLAPEYMNTGQTGKESDIFSFGVVLLEVATGRKATLTTKTWRLYGFRNLLAAADPKLCDEFNVQQLECLLVVGLWCANPDSASRPTIRQVIEVLKFEAALPILPQQIPCKPSIPV</sequence>
<evidence type="ECO:0000256" key="12">
    <source>
        <dbReference type="ARBA" id="ARBA00022840"/>
    </source>
</evidence>
<dbReference type="AlphaFoldDB" id="A0ABD1N724"/>
<evidence type="ECO:0000256" key="2">
    <source>
        <dbReference type="ARBA" id="ARBA00007606"/>
    </source>
</evidence>
<dbReference type="InterPro" id="IPR001220">
    <property type="entry name" value="Legume_lectin_dom"/>
</dbReference>
<dbReference type="GO" id="GO:0005886">
    <property type="term" value="C:plasma membrane"/>
    <property type="evidence" value="ECO:0007669"/>
    <property type="project" value="UniProtKB-SubCell"/>
</dbReference>
<dbReference type="Gene3D" id="3.30.200.20">
    <property type="entry name" value="Phosphorylase Kinase, domain 1"/>
    <property type="match status" value="1"/>
</dbReference>
<evidence type="ECO:0000256" key="3">
    <source>
        <dbReference type="ARBA" id="ARBA00008536"/>
    </source>
</evidence>
<keyword evidence="14" id="KW-0472">Membrane</keyword>
<evidence type="ECO:0000256" key="13">
    <source>
        <dbReference type="ARBA" id="ARBA00022989"/>
    </source>
</evidence>
<dbReference type="InterPro" id="IPR000719">
    <property type="entry name" value="Prot_kinase_dom"/>
</dbReference>
<keyword evidence="16" id="KW-0325">Glycoprotein</keyword>
<dbReference type="InterPro" id="IPR008271">
    <property type="entry name" value="Ser/Thr_kinase_AS"/>
</dbReference>
<dbReference type="GO" id="GO:0005524">
    <property type="term" value="F:ATP binding"/>
    <property type="evidence" value="ECO:0007669"/>
    <property type="project" value="UniProtKB-KW"/>
</dbReference>
<evidence type="ECO:0000256" key="15">
    <source>
        <dbReference type="ARBA" id="ARBA00023170"/>
    </source>
</evidence>
<dbReference type="GO" id="GO:0004674">
    <property type="term" value="F:protein serine/threonine kinase activity"/>
    <property type="evidence" value="ECO:0007669"/>
    <property type="project" value="UniProtKB-KW"/>
</dbReference>
<keyword evidence="20" id="KW-1185">Reference proteome</keyword>
<dbReference type="InterPro" id="IPR050528">
    <property type="entry name" value="L-type_Lectin-RKs"/>
</dbReference>
<dbReference type="InterPro" id="IPR011009">
    <property type="entry name" value="Kinase-like_dom_sf"/>
</dbReference>
<evidence type="ECO:0000256" key="14">
    <source>
        <dbReference type="ARBA" id="ARBA00023136"/>
    </source>
</evidence>
<dbReference type="PANTHER" id="PTHR27007">
    <property type="match status" value="1"/>
</dbReference>
<dbReference type="SMART" id="SM00220">
    <property type="entry name" value="S_TKc"/>
    <property type="match status" value="1"/>
</dbReference>
<evidence type="ECO:0000256" key="8">
    <source>
        <dbReference type="ARBA" id="ARBA00022692"/>
    </source>
</evidence>
<evidence type="ECO:0000256" key="9">
    <source>
        <dbReference type="ARBA" id="ARBA00022729"/>
    </source>
</evidence>
<evidence type="ECO:0000313" key="20">
    <source>
        <dbReference type="Proteomes" id="UP001603857"/>
    </source>
</evidence>
<keyword evidence="6" id="KW-1003">Cell membrane</keyword>
<evidence type="ECO:0000256" key="5">
    <source>
        <dbReference type="ARBA" id="ARBA00012513"/>
    </source>
</evidence>